<proteinExistence type="inferred from homology"/>
<gene>
    <name evidence="9" type="ORF">C8D91_0056</name>
</gene>
<evidence type="ECO:0000313" key="9">
    <source>
        <dbReference type="EMBL" id="TDR23197.1"/>
    </source>
</evidence>
<evidence type="ECO:0000256" key="2">
    <source>
        <dbReference type="ARBA" id="ARBA00022448"/>
    </source>
</evidence>
<evidence type="ECO:0000259" key="8">
    <source>
        <dbReference type="PROSITE" id="PS50928"/>
    </source>
</evidence>
<feature type="domain" description="ABC transmembrane type-1" evidence="8">
    <location>
        <begin position="97"/>
        <end position="313"/>
    </location>
</feature>
<dbReference type="Pfam" id="PF00528">
    <property type="entry name" value="BPD_transp_1"/>
    <property type="match status" value="1"/>
</dbReference>
<evidence type="ECO:0000256" key="5">
    <source>
        <dbReference type="ARBA" id="ARBA00022989"/>
    </source>
</evidence>
<comment type="subcellular location">
    <subcellularLocation>
        <location evidence="1 7">Cell membrane</location>
        <topology evidence="1 7">Multi-pass membrane protein</topology>
    </subcellularLocation>
</comment>
<dbReference type="PROSITE" id="PS50928">
    <property type="entry name" value="ABC_TM1"/>
    <property type="match status" value="1"/>
</dbReference>
<comment type="similarity">
    <text evidence="7">Belongs to the binding-protein-dependent transport system permease family.</text>
</comment>
<dbReference type="Pfam" id="PF19300">
    <property type="entry name" value="BPD_transp_1_N"/>
    <property type="match status" value="1"/>
</dbReference>
<feature type="transmembrane region" description="Helical" evidence="7">
    <location>
        <begin position="185"/>
        <end position="203"/>
    </location>
</feature>
<dbReference type="PANTHER" id="PTHR30465:SF0">
    <property type="entry name" value="OLIGOPEPTIDE TRANSPORT SYSTEM PERMEASE PROTEIN APPB"/>
    <property type="match status" value="1"/>
</dbReference>
<dbReference type="AlphaFoldDB" id="A0A4R6XYA3"/>
<keyword evidence="4 7" id="KW-0812">Transmembrane</keyword>
<feature type="transmembrane region" description="Helical" evidence="7">
    <location>
        <begin position="290"/>
        <end position="313"/>
    </location>
</feature>
<accession>A0A4R6XYA3</accession>
<comment type="caution">
    <text evidence="9">The sequence shown here is derived from an EMBL/GenBank/DDBJ whole genome shotgun (WGS) entry which is preliminary data.</text>
</comment>
<evidence type="ECO:0000256" key="3">
    <source>
        <dbReference type="ARBA" id="ARBA00022475"/>
    </source>
</evidence>
<reference evidence="9 10" key="1">
    <citation type="submission" date="2019-03" db="EMBL/GenBank/DDBJ databases">
        <title>Genomic Encyclopedia of Type Strains, Phase IV (KMG-IV): sequencing the most valuable type-strain genomes for metagenomic binning, comparative biology and taxonomic classification.</title>
        <authorList>
            <person name="Goeker M."/>
        </authorList>
    </citation>
    <scope>NUCLEOTIDE SEQUENCE [LARGE SCALE GENOMIC DNA]</scope>
    <source>
        <strain evidence="9 10">DSM 25488</strain>
    </source>
</reference>
<dbReference type="GO" id="GO:0005886">
    <property type="term" value="C:plasma membrane"/>
    <property type="evidence" value="ECO:0007669"/>
    <property type="project" value="UniProtKB-SubCell"/>
</dbReference>
<feature type="transmembrane region" description="Helical" evidence="7">
    <location>
        <begin position="12"/>
        <end position="32"/>
    </location>
</feature>
<dbReference type="InterPro" id="IPR035906">
    <property type="entry name" value="MetI-like_sf"/>
</dbReference>
<organism evidence="9 10">
    <name type="scientific">Marinicella litoralis</name>
    <dbReference type="NCBI Taxonomy" id="644220"/>
    <lineage>
        <taxon>Bacteria</taxon>
        <taxon>Pseudomonadati</taxon>
        <taxon>Pseudomonadota</taxon>
        <taxon>Gammaproteobacteria</taxon>
        <taxon>Lysobacterales</taxon>
        <taxon>Marinicellaceae</taxon>
        <taxon>Marinicella</taxon>
    </lineage>
</organism>
<dbReference type="RefSeq" id="WP_099018148.1">
    <property type="nucleotide sequence ID" value="NZ_NIHB01000001.1"/>
</dbReference>
<dbReference type="Proteomes" id="UP000295724">
    <property type="component" value="Unassembled WGS sequence"/>
</dbReference>
<dbReference type="Gene3D" id="1.10.3720.10">
    <property type="entry name" value="MetI-like"/>
    <property type="match status" value="1"/>
</dbReference>
<dbReference type="InterPro" id="IPR045621">
    <property type="entry name" value="BPD_transp_1_N"/>
</dbReference>
<feature type="transmembrane region" description="Helical" evidence="7">
    <location>
        <begin position="134"/>
        <end position="157"/>
    </location>
</feature>
<dbReference type="SUPFAM" id="SSF161098">
    <property type="entry name" value="MetI-like"/>
    <property type="match status" value="1"/>
</dbReference>
<name>A0A4R6XYA3_9GAMM</name>
<dbReference type="InterPro" id="IPR000515">
    <property type="entry name" value="MetI-like"/>
</dbReference>
<keyword evidence="2 7" id="KW-0813">Transport</keyword>
<protein>
    <submittedName>
        <fullName evidence="9">Peptide/nickel transport system permease protein</fullName>
    </submittedName>
</protein>
<dbReference type="CDD" id="cd06261">
    <property type="entry name" value="TM_PBP2"/>
    <property type="match status" value="1"/>
</dbReference>
<feature type="transmembrane region" description="Helical" evidence="7">
    <location>
        <begin position="95"/>
        <end position="122"/>
    </location>
</feature>
<keyword evidence="6 7" id="KW-0472">Membrane</keyword>
<sequence length="325" mass="36385">MNNWQFAFQMLLGGIPLILGVTFISFVLMVYFGPDLTFELLGKNPSAEDISQIRHLLGYDQSFWTRYFNYLQELVTLDFGMSMMKDQPVADMLKLAIPVSLLLMIPGFILGNILAIALAIKAVQFRGQWRDKTIMTFSVVGMSISFLVVIIVFQISLSSSYGLDWFPVRGWEIFTADGDFDGVRYLSYVTVPTLATVFVAVGYNTRFYRAVLVEELNKGYITTAKAYGHKPSQVMYKYILKNAMIPIITRVMFSIPLVVISGSLLIESYFGIPGIGLVTYDAIIAGDQPVLKAVVGLTSVLFVLVLIMAELLYRVFDPRMGKVST</sequence>
<evidence type="ECO:0000313" key="10">
    <source>
        <dbReference type="Proteomes" id="UP000295724"/>
    </source>
</evidence>
<evidence type="ECO:0000256" key="4">
    <source>
        <dbReference type="ARBA" id="ARBA00022692"/>
    </source>
</evidence>
<keyword evidence="3" id="KW-1003">Cell membrane</keyword>
<feature type="transmembrane region" description="Helical" evidence="7">
    <location>
        <begin position="247"/>
        <end position="270"/>
    </location>
</feature>
<dbReference type="GO" id="GO:0055085">
    <property type="term" value="P:transmembrane transport"/>
    <property type="evidence" value="ECO:0007669"/>
    <property type="project" value="InterPro"/>
</dbReference>
<evidence type="ECO:0000256" key="6">
    <source>
        <dbReference type="ARBA" id="ARBA00023136"/>
    </source>
</evidence>
<keyword evidence="5 7" id="KW-1133">Transmembrane helix</keyword>
<evidence type="ECO:0000256" key="7">
    <source>
        <dbReference type="RuleBase" id="RU363032"/>
    </source>
</evidence>
<dbReference type="EMBL" id="SNZB01000001">
    <property type="protein sequence ID" value="TDR23197.1"/>
    <property type="molecule type" value="Genomic_DNA"/>
</dbReference>
<dbReference type="OrthoDB" id="9805855at2"/>
<dbReference type="PANTHER" id="PTHR30465">
    <property type="entry name" value="INNER MEMBRANE ABC TRANSPORTER"/>
    <property type="match status" value="1"/>
</dbReference>
<keyword evidence="10" id="KW-1185">Reference proteome</keyword>
<evidence type="ECO:0000256" key="1">
    <source>
        <dbReference type="ARBA" id="ARBA00004651"/>
    </source>
</evidence>